<feature type="transmembrane region" description="Helical" evidence="4">
    <location>
        <begin position="297"/>
        <end position="319"/>
    </location>
</feature>
<evidence type="ECO:0000313" key="7">
    <source>
        <dbReference type="Proteomes" id="UP000054342"/>
    </source>
</evidence>
<feature type="transmembrane region" description="Helical" evidence="4">
    <location>
        <begin position="33"/>
        <end position="50"/>
    </location>
</feature>
<evidence type="ECO:0000256" key="3">
    <source>
        <dbReference type="SAM" id="MobiDB-lite"/>
    </source>
</evidence>
<dbReference type="GO" id="GO:0016740">
    <property type="term" value="F:transferase activity"/>
    <property type="evidence" value="ECO:0007669"/>
    <property type="project" value="UniProtKB-KW"/>
</dbReference>
<dbReference type="EMBL" id="KN847322">
    <property type="protein sequence ID" value="KIW51313.1"/>
    <property type="molecule type" value="Genomic_DNA"/>
</dbReference>
<feature type="domain" description="Glycosyl transferase CAP10" evidence="5">
    <location>
        <begin position="669"/>
        <end position="982"/>
    </location>
</feature>
<feature type="transmembrane region" description="Helical" evidence="4">
    <location>
        <begin position="252"/>
        <end position="277"/>
    </location>
</feature>
<feature type="transmembrane region" description="Helical" evidence="4">
    <location>
        <begin position="356"/>
        <end position="375"/>
    </location>
</feature>
<feature type="transmembrane region" description="Helical" evidence="4">
    <location>
        <begin position="326"/>
        <end position="344"/>
    </location>
</feature>
<dbReference type="AlphaFoldDB" id="A0A0D2E771"/>
<dbReference type="STRING" id="348802.A0A0D2E771"/>
<evidence type="ECO:0000256" key="1">
    <source>
        <dbReference type="ARBA" id="ARBA00010118"/>
    </source>
</evidence>
<keyword evidence="2" id="KW-0808">Transferase</keyword>
<keyword evidence="4" id="KW-1133">Transmembrane helix</keyword>
<dbReference type="InterPro" id="IPR051091">
    <property type="entry name" value="O-Glucosyltr/Glycosyltrsf_90"/>
</dbReference>
<name>A0A0D2E771_9EURO</name>
<keyword evidence="4" id="KW-0472">Membrane</keyword>
<evidence type="ECO:0000256" key="4">
    <source>
        <dbReference type="SAM" id="Phobius"/>
    </source>
</evidence>
<feature type="transmembrane region" description="Helical" evidence="4">
    <location>
        <begin position="7"/>
        <end position="27"/>
    </location>
</feature>
<dbReference type="SMART" id="SM00672">
    <property type="entry name" value="CAP10"/>
    <property type="match status" value="1"/>
</dbReference>
<comment type="similarity">
    <text evidence="1">Belongs to the glycosyltransferase 90 family.</text>
</comment>
<evidence type="ECO:0000259" key="5">
    <source>
        <dbReference type="SMART" id="SM00672"/>
    </source>
</evidence>
<dbReference type="HOGENOM" id="CLU_005027_1_1_1"/>
<feature type="region of interest" description="Disordered" evidence="3">
    <location>
        <begin position="723"/>
        <end position="743"/>
    </location>
</feature>
<dbReference type="GeneID" id="25331955"/>
<accession>A0A0D2E771</accession>
<dbReference type="PANTHER" id="PTHR12203">
    <property type="entry name" value="KDEL LYS-ASP-GLU-LEU CONTAINING - RELATED"/>
    <property type="match status" value="1"/>
</dbReference>
<feature type="transmembrane region" description="Helical" evidence="4">
    <location>
        <begin position="387"/>
        <end position="405"/>
    </location>
</feature>
<evidence type="ECO:0000313" key="6">
    <source>
        <dbReference type="EMBL" id="KIW51313.1"/>
    </source>
</evidence>
<dbReference type="Proteomes" id="UP000054342">
    <property type="component" value="Unassembled WGS sequence"/>
</dbReference>
<sequence length="992" mass="112248">MATLDHVCLCISILTAGCLTHLFPISAAHDRPIHLIVLALLASSFALPSASKALPRLFQRPGSEKGQYEALPLEELGNAIERLEPAKTNTRHDGKVRISVLAAAISALSVRIELYRRISNATECTIPSVEVFLPFLLALYDAIRSQRSLALAHEERPDSNIYDGIRSAIGTFILRPRTRYLLPMFLVSYGAYLAQGLWDSSNSTYICPIVTGEPRTIPAMQIGSLFLDLCLAMVVYETSPKGDGRGLSGRRCVVLWSSTMIATSVIWSGVAMIVYFFKPEYRNWLLFLQPSLDIGTLFAIIGHVFLFCVLCISTLHCIMTYGALDVSTYFTVLMTMVPGLEFIWSHKNPFPPTPLSTTTFSFLFLFFGWWAYRRIQQSLGERNPLSVFRQTLLFISLCILIFPAWRKSDYVHYHPIDMLMYDAKVHHDSYLKTVGSTASLTDTVERYKQRYNRNPPPGFDVWFEFAKNKSVLIVDEFDQIHEDLLPFRAIPPASLRQQTWEMVSNPWNEISGITIRNGNAAVQENVIPTHRWMLEGVAVLINSFARYLPDMDLAFNLNDESRVAVPYADLKSLRDKGRLGDKSGSSGFSPDRASGWLPIPENEVTTTVFRDMSFRNTFRAFGSIGCPPSSLVQKYPHISSQSNICGACVAPHSLGQFISNWTEAADICHQPDMAYLHGFYLSPAAFKTSYNLRPVFSQSKPHRYNDILYPSAWNYMDKVRYDPSEPKGRPGQDEYDPGHPDPPFAEKENTLFWRGATSEGVSSGDHAWRGMTRQRLVHMANNVTTSSHDKFAILLPNPANHEKYKYQILPGPAAKELGLNTDIAIVDRIARCGGIGLHDCTDQEAEFGLVGPSDFQAHWRYKFLFDLDGAGFSGRFLPFLQSRSLPFKTALFREWYDSRLTAWLHFVPQDIRLHGVWSSLAYFAGVNGTMRGTRIRWKPHEKEAELLAETGREWAGKVLRKEDMEVYFFRLLLEWGRLTDDKRDELGFVLEG</sequence>
<proteinExistence type="inferred from homology"/>
<dbReference type="OrthoDB" id="541052at2759"/>
<keyword evidence="4" id="KW-0812">Transmembrane</keyword>
<dbReference type="PANTHER" id="PTHR12203:SF35">
    <property type="entry name" value="PROTEIN O-GLUCOSYLTRANSFERASE 1"/>
    <property type="match status" value="1"/>
</dbReference>
<reference evidence="6 7" key="1">
    <citation type="submission" date="2015-01" db="EMBL/GenBank/DDBJ databases">
        <title>The Genome Sequence of Exophiala xenobiotica CBS118157.</title>
        <authorList>
            <consortium name="The Broad Institute Genomics Platform"/>
            <person name="Cuomo C."/>
            <person name="de Hoog S."/>
            <person name="Gorbushina A."/>
            <person name="Stielow B."/>
            <person name="Teixiera M."/>
            <person name="Abouelleil A."/>
            <person name="Chapman S.B."/>
            <person name="Priest M."/>
            <person name="Young S.K."/>
            <person name="Wortman J."/>
            <person name="Nusbaum C."/>
            <person name="Birren B."/>
        </authorList>
    </citation>
    <scope>NUCLEOTIDE SEQUENCE [LARGE SCALE GENOMIC DNA]</scope>
    <source>
        <strain evidence="6 7">CBS 118157</strain>
    </source>
</reference>
<feature type="transmembrane region" description="Helical" evidence="4">
    <location>
        <begin position="180"/>
        <end position="198"/>
    </location>
</feature>
<gene>
    <name evidence="6" type="ORF">PV05_10047</name>
</gene>
<dbReference type="InterPro" id="IPR006598">
    <property type="entry name" value="CAP10"/>
</dbReference>
<feature type="transmembrane region" description="Helical" evidence="4">
    <location>
        <begin position="218"/>
        <end position="236"/>
    </location>
</feature>
<evidence type="ECO:0000256" key="2">
    <source>
        <dbReference type="ARBA" id="ARBA00022679"/>
    </source>
</evidence>
<dbReference type="RefSeq" id="XP_013311897.1">
    <property type="nucleotide sequence ID" value="XM_013456443.1"/>
</dbReference>
<keyword evidence="7" id="KW-1185">Reference proteome</keyword>
<protein>
    <recommendedName>
        <fullName evidence="5">Glycosyl transferase CAP10 domain-containing protein</fullName>
    </recommendedName>
</protein>
<organism evidence="6 7">
    <name type="scientific">Exophiala xenobiotica</name>
    <dbReference type="NCBI Taxonomy" id="348802"/>
    <lineage>
        <taxon>Eukaryota</taxon>
        <taxon>Fungi</taxon>
        <taxon>Dikarya</taxon>
        <taxon>Ascomycota</taxon>
        <taxon>Pezizomycotina</taxon>
        <taxon>Eurotiomycetes</taxon>
        <taxon>Chaetothyriomycetidae</taxon>
        <taxon>Chaetothyriales</taxon>
        <taxon>Herpotrichiellaceae</taxon>
        <taxon>Exophiala</taxon>
    </lineage>
</organism>